<keyword evidence="2" id="KW-1185">Reference proteome</keyword>
<reference evidence="1 2" key="1">
    <citation type="journal article" date="2021" name="Hortic Res">
        <title>High-quality reference genome and annotation aids understanding of berry development for evergreen blueberry (Vaccinium darrowii).</title>
        <authorList>
            <person name="Yu J."/>
            <person name="Hulse-Kemp A.M."/>
            <person name="Babiker E."/>
            <person name="Staton M."/>
        </authorList>
    </citation>
    <scope>NUCLEOTIDE SEQUENCE [LARGE SCALE GENOMIC DNA]</scope>
    <source>
        <strain evidence="2">cv. NJ 8807/NJ 8810</strain>
        <tissue evidence="1">Young leaf</tissue>
    </source>
</reference>
<accession>A0ACB7YNP5</accession>
<evidence type="ECO:0000313" key="1">
    <source>
        <dbReference type="EMBL" id="KAH7855160.1"/>
    </source>
</evidence>
<dbReference type="Proteomes" id="UP000828048">
    <property type="component" value="Chromosome 11"/>
</dbReference>
<organism evidence="1 2">
    <name type="scientific">Vaccinium darrowii</name>
    <dbReference type="NCBI Taxonomy" id="229202"/>
    <lineage>
        <taxon>Eukaryota</taxon>
        <taxon>Viridiplantae</taxon>
        <taxon>Streptophyta</taxon>
        <taxon>Embryophyta</taxon>
        <taxon>Tracheophyta</taxon>
        <taxon>Spermatophyta</taxon>
        <taxon>Magnoliopsida</taxon>
        <taxon>eudicotyledons</taxon>
        <taxon>Gunneridae</taxon>
        <taxon>Pentapetalae</taxon>
        <taxon>asterids</taxon>
        <taxon>Ericales</taxon>
        <taxon>Ericaceae</taxon>
        <taxon>Vaccinioideae</taxon>
        <taxon>Vaccinieae</taxon>
        <taxon>Vaccinium</taxon>
    </lineage>
</organism>
<comment type="caution">
    <text evidence="1">The sequence shown here is derived from an EMBL/GenBank/DDBJ whole genome shotgun (WGS) entry which is preliminary data.</text>
</comment>
<sequence>MASSHPDWASLPLDLIYSIREKLVQFSDYVRFIAVCRQWRHCLEQDTGDYKQRLHILKMCRNKLPMLMIDTKENHESEANRELDKRCLFSVTEGNISRVRLPLPCNKRFLGCSFGWLFIITEEKPMVITLLNPFTGVVISLPPLKDPHGHYEAYIDTPQDFIMKAVLSSDPFLRPNNYEVVVIYNDTCQLAMFKSGQNSWNFFDSDRPFLFSDVIYYEKVLTKKSAVNNAQVTYLVQSQEGDLLLVQRFWTKPFKYSDNPDEEIMDKTFRFAVFKLLHPTGETGATWVQIKSLGDQALFLGDNHSLSVSTSEFPECLPNCIYYTEQYHVEFGSLYFFHGVDEDSGIFHLEEGSFRSHYISDPFGKNVLPPIWFVPNMKGA</sequence>
<protein>
    <submittedName>
        <fullName evidence="1">Uncharacterized protein</fullName>
    </submittedName>
</protein>
<evidence type="ECO:0000313" key="2">
    <source>
        <dbReference type="Proteomes" id="UP000828048"/>
    </source>
</evidence>
<dbReference type="EMBL" id="CM037161">
    <property type="protein sequence ID" value="KAH7855160.1"/>
    <property type="molecule type" value="Genomic_DNA"/>
</dbReference>
<gene>
    <name evidence="1" type="ORF">Vadar_022004</name>
</gene>
<name>A0ACB7YNP5_9ERIC</name>
<proteinExistence type="predicted"/>